<evidence type="ECO:0000256" key="1">
    <source>
        <dbReference type="SAM" id="MobiDB-lite"/>
    </source>
</evidence>
<name>A0A4Y2ILD1_ARAVE</name>
<accession>A0A4Y2ILD1</accession>
<dbReference type="Proteomes" id="UP000499080">
    <property type="component" value="Unassembled WGS sequence"/>
</dbReference>
<evidence type="ECO:0000313" key="2">
    <source>
        <dbReference type="EMBL" id="GBM78022.1"/>
    </source>
</evidence>
<reference evidence="2 3" key="1">
    <citation type="journal article" date="2019" name="Sci. Rep.">
        <title>Orb-weaving spider Araneus ventricosus genome elucidates the spidroin gene catalogue.</title>
        <authorList>
            <person name="Kono N."/>
            <person name="Nakamura H."/>
            <person name="Ohtoshi R."/>
            <person name="Moran D.A.P."/>
            <person name="Shinohara A."/>
            <person name="Yoshida Y."/>
            <person name="Fujiwara M."/>
            <person name="Mori M."/>
            <person name="Tomita M."/>
            <person name="Arakawa K."/>
        </authorList>
    </citation>
    <scope>NUCLEOTIDE SEQUENCE [LARGE SCALE GENOMIC DNA]</scope>
</reference>
<comment type="caution">
    <text evidence="2">The sequence shown here is derived from an EMBL/GenBank/DDBJ whole genome shotgun (WGS) entry which is preliminary data.</text>
</comment>
<feature type="compositionally biased region" description="Basic and acidic residues" evidence="1">
    <location>
        <begin position="150"/>
        <end position="174"/>
    </location>
</feature>
<proteinExistence type="predicted"/>
<evidence type="ECO:0000313" key="3">
    <source>
        <dbReference type="Proteomes" id="UP000499080"/>
    </source>
</evidence>
<protein>
    <submittedName>
        <fullName evidence="2">Uncharacterized protein</fullName>
    </submittedName>
</protein>
<dbReference type="EMBL" id="BGPR01002728">
    <property type="protein sequence ID" value="GBM78022.1"/>
    <property type="molecule type" value="Genomic_DNA"/>
</dbReference>
<feature type="region of interest" description="Disordered" evidence="1">
    <location>
        <begin position="150"/>
        <end position="201"/>
    </location>
</feature>
<keyword evidence="3" id="KW-1185">Reference proteome</keyword>
<gene>
    <name evidence="2" type="ORF">AVEN_13037_1</name>
</gene>
<sequence length="201" mass="23800">MKGKAYMGFIRADSKTTKRMVQDVPEEERKMGSALNSRKCQESRKRRCDTILRQERKSLFNEFRLTMSWDLKTMFACSTEDIKSTKPKTMKGDKYETENVFAFPRLYTSRPAITCNKWTDLQYLMEFIPSDTHAFYDIILFEEESRRQVASKRKNDEHVSDGRNKKVKIDETDKKKKGVKKDKKSEKEDYNPGKTIFRKIC</sequence>
<dbReference type="AlphaFoldDB" id="A0A4Y2ILD1"/>
<organism evidence="2 3">
    <name type="scientific">Araneus ventricosus</name>
    <name type="common">Orbweaver spider</name>
    <name type="synonym">Epeira ventricosa</name>
    <dbReference type="NCBI Taxonomy" id="182803"/>
    <lineage>
        <taxon>Eukaryota</taxon>
        <taxon>Metazoa</taxon>
        <taxon>Ecdysozoa</taxon>
        <taxon>Arthropoda</taxon>
        <taxon>Chelicerata</taxon>
        <taxon>Arachnida</taxon>
        <taxon>Araneae</taxon>
        <taxon>Araneomorphae</taxon>
        <taxon>Entelegynae</taxon>
        <taxon>Araneoidea</taxon>
        <taxon>Araneidae</taxon>
        <taxon>Araneus</taxon>
    </lineage>
</organism>